<evidence type="ECO:0000259" key="2">
    <source>
        <dbReference type="Pfam" id="PF04909"/>
    </source>
</evidence>
<dbReference type="Pfam" id="PF04909">
    <property type="entry name" value="Amidohydro_2"/>
    <property type="match status" value="1"/>
</dbReference>
<dbReference type="HOGENOM" id="CLU_044590_4_0_2"/>
<name>N0BEM6_9EURY</name>
<organism evidence="3 4">
    <name type="scientific">Archaeoglobus sulfaticallidus PM70-1</name>
    <dbReference type="NCBI Taxonomy" id="387631"/>
    <lineage>
        <taxon>Archaea</taxon>
        <taxon>Methanobacteriati</taxon>
        <taxon>Methanobacteriota</taxon>
        <taxon>Archaeoglobi</taxon>
        <taxon>Archaeoglobales</taxon>
        <taxon>Archaeoglobaceae</taxon>
        <taxon>Archaeoglobus</taxon>
    </lineage>
</organism>
<dbReference type="eggNOG" id="arCOG01933">
    <property type="taxonomic scope" value="Archaea"/>
</dbReference>
<dbReference type="STRING" id="387631.Asulf_00710"/>
<dbReference type="OrthoDB" id="34429at2157"/>
<evidence type="ECO:0000313" key="4">
    <source>
        <dbReference type="Proteomes" id="UP000013307"/>
    </source>
</evidence>
<dbReference type="Proteomes" id="UP000013307">
    <property type="component" value="Chromosome"/>
</dbReference>
<dbReference type="CDD" id="cd01292">
    <property type="entry name" value="metallo-dependent_hydrolases"/>
    <property type="match status" value="1"/>
</dbReference>
<dbReference type="GO" id="GO:0016831">
    <property type="term" value="F:carboxy-lyase activity"/>
    <property type="evidence" value="ECO:0007669"/>
    <property type="project" value="InterPro"/>
</dbReference>
<dbReference type="GeneID" id="15392353"/>
<dbReference type="InterPro" id="IPR006680">
    <property type="entry name" value="Amidohydro-rel"/>
</dbReference>
<dbReference type="RefSeq" id="WP_015590326.1">
    <property type="nucleotide sequence ID" value="NC_021169.1"/>
</dbReference>
<dbReference type="InterPro" id="IPR032465">
    <property type="entry name" value="ACMSD"/>
</dbReference>
<evidence type="ECO:0000256" key="1">
    <source>
        <dbReference type="ARBA" id="ARBA00023239"/>
    </source>
</evidence>
<feature type="domain" description="Amidohydrolase-related" evidence="2">
    <location>
        <begin position="43"/>
        <end position="275"/>
    </location>
</feature>
<keyword evidence="4" id="KW-1185">Reference proteome</keyword>
<reference evidence="3 4" key="1">
    <citation type="journal article" date="2013" name="Genome Announc.">
        <title>Complete Genome Sequence of the Thermophilic and Facultatively Chemolithoautotrophic Sulfate Reducer Archaeoglobus sulfaticallidus Strain PM70-1T.</title>
        <authorList>
            <person name="Stokke R."/>
            <person name="Hocking W.P."/>
            <person name="Steinsbu B.O."/>
            <person name="Steen I.H."/>
        </authorList>
    </citation>
    <scope>NUCLEOTIDE SEQUENCE [LARGE SCALE GENOMIC DNA]</scope>
    <source>
        <strain evidence="3">PM70-1</strain>
    </source>
</reference>
<gene>
    <name evidence="3" type="ORF">Asulf_00710</name>
</gene>
<protein>
    <recommendedName>
        <fullName evidence="2">Amidohydrolase-related domain-containing protein</fullName>
    </recommendedName>
</protein>
<evidence type="ECO:0000313" key="3">
    <source>
        <dbReference type="EMBL" id="AGK60727.1"/>
    </source>
</evidence>
<sequence length="277" mass="32023">MFNDCHIHIVPYELLKKMNEKFAKAIISNMDLSKSPENLIKCLDDSNIECVAIMSYPSPHTNGLGMEAVYSVIDYCREHRDRLYPFGSIYPHMDRKDAIEHLEKQYDLGIAGIKLHPVHQYFYPNDYSLESLTASYEFAVDHELPILFHTGTSILPGARVKYGNPINLDDVALDFPELRIIMSHGGRPIWMREAFFILRRHGNVWFDISGIPPKKLMTEYFPRFELVAEKSIYGSDFPSPGVKGIKENLELFLSLDLDNSMKKKIAYHNFRKLYRGV</sequence>
<dbReference type="Gene3D" id="3.20.20.140">
    <property type="entry name" value="Metal-dependent hydrolases"/>
    <property type="match status" value="1"/>
</dbReference>
<dbReference type="PANTHER" id="PTHR21240">
    <property type="entry name" value="2-AMINO-3-CARBOXYLMUCONATE-6-SEMIALDEHYDE DECARBOXYLASE"/>
    <property type="match status" value="1"/>
</dbReference>
<dbReference type="InterPro" id="IPR032466">
    <property type="entry name" value="Metal_Hydrolase"/>
</dbReference>
<proteinExistence type="predicted"/>
<keyword evidence="1" id="KW-0456">Lyase</keyword>
<accession>N0BEM6</accession>
<dbReference type="AlphaFoldDB" id="N0BEM6"/>
<dbReference type="SUPFAM" id="SSF51556">
    <property type="entry name" value="Metallo-dependent hydrolases"/>
    <property type="match status" value="1"/>
</dbReference>
<dbReference type="KEGG" id="ast:Asulf_00710"/>
<dbReference type="GO" id="GO:0016787">
    <property type="term" value="F:hydrolase activity"/>
    <property type="evidence" value="ECO:0007669"/>
    <property type="project" value="InterPro"/>
</dbReference>
<dbReference type="EMBL" id="CP005290">
    <property type="protein sequence ID" value="AGK60727.1"/>
    <property type="molecule type" value="Genomic_DNA"/>
</dbReference>
<dbReference type="PANTHER" id="PTHR21240:SF19">
    <property type="entry name" value="CATALYTIC_ HYDROLASE"/>
    <property type="match status" value="1"/>
</dbReference>